<accession>A0ABW9FLE4</accession>
<feature type="compositionally biased region" description="Basic and acidic residues" evidence="1">
    <location>
        <begin position="1"/>
        <end position="15"/>
    </location>
</feature>
<organism evidence="3 4">
    <name type="scientific">Rhodococcus parequi</name>
    <dbReference type="NCBI Taxonomy" id="3137122"/>
    <lineage>
        <taxon>Bacteria</taxon>
        <taxon>Bacillati</taxon>
        <taxon>Actinomycetota</taxon>
        <taxon>Actinomycetes</taxon>
        <taxon>Mycobacteriales</taxon>
        <taxon>Nocardiaceae</taxon>
        <taxon>Rhodococcus</taxon>
    </lineage>
</organism>
<sequence>MDGDRADTSRSRVDKGTMNWGTSVSAGAPEEGGWLIVWMEIFWLLLLIGALVTLIPIARQVFRRSDDDRRHDDS</sequence>
<name>A0ABW9FLE4_9NOCA</name>
<evidence type="ECO:0000313" key="4">
    <source>
        <dbReference type="Proteomes" id="UP001629745"/>
    </source>
</evidence>
<keyword evidence="2" id="KW-0472">Membrane</keyword>
<protein>
    <submittedName>
        <fullName evidence="3">Uncharacterized protein</fullName>
    </submittedName>
</protein>
<evidence type="ECO:0000256" key="1">
    <source>
        <dbReference type="SAM" id="MobiDB-lite"/>
    </source>
</evidence>
<feature type="transmembrane region" description="Helical" evidence="2">
    <location>
        <begin position="41"/>
        <end position="62"/>
    </location>
</feature>
<keyword evidence="4" id="KW-1185">Reference proteome</keyword>
<dbReference type="EMBL" id="JBDLNV010000006">
    <property type="protein sequence ID" value="MFM1725468.1"/>
    <property type="molecule type" value="Genomic_DNA"/>
</dbReference>
<evidence type="ECO:0000256" key="2">
    <source>
        <dbReference type="SAM" id="Phobius"/>
    </source>
</evidence>
<keyword evidence="2" id="KW-1133">Transmembrane helix</keyword>
<reference evidence="3 4" key="1">
    <citation type="submission" date="2023-11" db="EMBL/GenBank/DDBJ databases">
        <authorList>
            <person name="Val-Calvo J."/>
            <person name="Scortti M."/>
            <person name="Vazquez-Boland J."/>
        </authorList>
    </citation>
    <scope>NUCLEOTIDE SEQUENCE [LARGE SCALE GENOMIC DNA]</scope>
    <source>
        <strain evidence="3 4">PAM 2766</strain>
    </source>
</reference>
<keyword evidence="2" id="KW-0812">Transmembrane</keyword>
<proteinExistence type="predicted"/>
<comment type="caution">
    <text evidence="3">The sequence shown here is derived from an EMBL/GenBank/DDBJ whole genome shotgun (WGS) entry which is preliminary data.</text>
</comment>
<feature type="region of interest" description="Disordered" evidence="1">
    <location>
        <begin position="1"/>
        <end position="24"/>
    </location>
</feature>
<gene>
    <name evidence="3" type="ORF">ABEU20_004084</name>
</gene>
<evidence type="ECO:0000313" key="3">
    <source>
        <dbReference type="EMBL" id="MFM1725468.1"/>
    </source>
</evidence>
<dbReference type="Proteomes" id="UP001629745">
    <property type="component" value="Unassembled WGS sequence"/>
</dbReference>
<dbReference type="RefSeq" id="WP_420165945.1">
    <property type="nucleotide sequence ID" value="NZ_JBDLNV010000006.1"/>
</dbReference>